<organism evidence="2">
    <name type="scientific">Candidatus Electrothrix aestuarii</name>
    <dbReference type="NCBI Taxonomy" id="3062594"/>
    <lineage>
        <taxon>Bacteria</taxon>
        <taxon>Pseudomonadati</taxon>
        <taxon>Thermodesulfobacteriota</taxon>
        <taxon>Desulfobulbia</taxon>
        <taxon>Desulfobulbales</taxon>
        <taxon>Desulfobulbaceae</taxon>
        <taxon>Candidatus Electrothrix</taxon>
    </lineage>
</organism>
<dbReference type="PANTHER" id="PTHR35038:SF8">
    <property type="entry name" value="C-TYPE POLYHEME CYTOCHROME OMCC"/>
    <property type="match status" value="1"/>
</dbReference>
<dbReference type="SUPFAM" id="SSF48695">
    <property type="entry name" value="Multiheme cytochromes"/>
    <property type="match status" value="1"/>
</dbReference>
<evidence type="ECO:0000256" key="1">
    <source>
        <dbReference type="ARBA" id="ARBA00022729"/>
    </source>
</evidence>
<dbReference type="PANTHER" id="PTHR35038">
    <property type="entry name" value="DISSIMILATORY SULFITE REDUCTASE SIRA"/>
    <property type="match status" value="1"/>
</dbReference>
<sequence>MKHHFALFALFFLLQLTGCREEERKTASVPSTPVTKPTAAIVKKPHPAPLPDPGCQSCHKEIQLDSSHDLACVECHQGDNETNDKELAHQGMISQPASPENMKESCGVCHAEQLERCGQSRHFTLRNAVNLVREHFSLSPVNSLNEIPESEEPPQSKEELVNDLLRRQCLRCHVSSKGDKYPYVRRGSGCAACHLQYTDGKLTGIEKDSPSHAFIRPGKRQCLSCHYGNHVGNDFEGGYEQDHNWSYRTPFVSRASFLRPYGMELHNLVPDIHQQRGMTCLDCHSGAELAGEKPSVQCVDCHSSKVASSFNLPNLRRENEKVFLTMRSDGKEHLVPGLRHPAHAKYDGQVACQVCHAQWAYNDRATHLLLSYSEDTDPWEQLAVQSSSEVERFVEHNMYSDEDLLPPSLPDQISGRRKAGIWYTGFTQRRWENILIRKDTDGLIKVFRPILDLRLSAVDEDEEVLADFDNLTGKDEGLLPYTPHTTGSAGLFYEQRFLHLLMGEDAVTANKPESEKNDE</sequence>
<dbReference type="AlphaFoldDB" id="A0AAU8LTT4"/>
<dbReference type="Gene3D" id="1.10.1130.10">
    <property type="entry name" value="Flavocytochrome C3, Chain A"/>
    <property type="match status" value="1"/>
</dbReference>
<keyword evidence="1" id="KW-0732">Signal</keyword>
<dbReference type="InterPro" id="IPR051829">
    <property type="entry name" value="Multiheme_Cytochr_ET"/>
</dbReference>
<reference evidence="2" key="1">
    <citation type="journal article" date="2024" name="Syst. Appl. Microbiol.">
        <title>First single-strain enrichments of Electrothrix cable bacteria, description of E. aestuarii sp. nov. and E. rattekaaiensis sp. nov., and proposal of a cable bacteria taxonomy following the rules of the SeqCode.</title>
        <authorList>
            <person name="Plum-Jensen L.E."/>
            <person name="Schramm A."/>
            <person name="Marshall I.P.G."/>
        </authorList>
    </citation>
    <scope>NUCLEOTIDE SEQUENCE</scope>
    <source>
        <strain evidence="2">Rat1</strain>
    </source>
</reference>
<dbReference type="GO" id="GO:0016491">
    <property type="term" value="F:oxidoreductase activity"/>
    <property type="evidence" value="ECO:0007669"/>
    <property type="project" value="TreeGrafter"/>
</dbReference>
<dbReference type="Gene3D" id="3.90.10.10">
    <property type="entry name" value="Cytochrome C3"/>
    <property type="match status" value="1"/>
</dbReference>
<dbReference type="KEGG" id="eaj:Q3M24_20860"/>
<proteinExistence type="predicted"/>
<dbReference type="EMBL" id="CP159373">
    <property type="protein sequence ID" value="XCN72712.1"/>
    <property type="molecule type" value="Genomic_DNA"/>
</dbReference>
<evidence type="ECO:0000313" key="2">
    <source>
        <dbReference type="EMBL" id="XCN72712.1"/>
    </source>
</evidence>
<name>A0AAU8LTT4_9BACT</name>
<protein>
    <submittedName>
        <fullName evidence="2">Uncharacterized protein</fullName>
    </submittedName>
</protein>
<gene>
    <name evidence="2" type="ORF">Q3M24_20860</name>
</gene>
<accession>A0AAU8LTT4</accession>
<dbReference type="InterPro" id="IPR036280">
    <property type="entry name" value="Multihaem_cyt_sf"/>
</dbReference>
<reference evidence="2" key="2">
    <citation type="submission" date="2024-06" db="EMBL/GenBank/DDBJ databases">
        <authorList>
            <person name="Plum-Jensen L.E."/>
            <person name="Schramm A."/>
            <person name="Marshall I.P.G."/>
        </authorList>
    </citation>
    <scope>NUCLEOTIDE SEQUENCE</scope>
    <source>
        <strain evidence="2">Rat1</strain>
    </source>
</reference>